<dbReference type="PANTHER" id="PTHR45947:SF3">
    <property type="entry name" value="SULFOQUINOVOSYL TRANSFERASE SQD2"/>
    <property type="match status" value="1"/>
</dbReference>
<reference evidence="2 3" key="1">
    <citation type="submission" date="2017-02" db="EMBL/GenBank/DDBJ databases">
        <authorList>
            <person name="Peterson S.W."/>
        </authorList>
    </citation>
    <scope>NUCLEOTIDE SEQUENCE [LARGE SCALE GENOMIC DNA]</scope>
    <source>
        <strain evidence="2 3">DSM 24412</strain>
    </source>
</reference>
<dbReference type="Proteomes" id="UP000191055">
    <property type="component" value="Unassembled WGS sequence"/>
</dbReference>
<dbReference type="Gene3D" id="3.40.50.2000">
    <property type="entry name" value="Glycogen Phosphorylase B"/>
    <property type="match status" value="2"/>
</dbReference>
<sequence length="374" mass="43199">MFIDWYLPGYKAGGGQRAFANLVSHLRDEYEFYILTRDSDFKEREPYEGIQRNEWTELNLGEFVYYIPEEEVSFNRYRELFKEVNPDCIYINGIYSYKFSILPLLLLRNTAFNGKIILGTYGMLAPTAIRIKGWKKRLFLYIAHIVGLYKKVVFHATSDQEEMDIKNAFGEKTKVMLAPHLPVKDFPNLMEKIKKEGELKMISLARISPEKNTLFALECLKEVKMAKVVLDLYGPLYDLEYWEKCLEVLNSLPYNVVVTHKGIVEGNRVLDLLANYDCLYMPTRGENFGYSILESFMAGRPVIISNRTPWKGLESKKAGFDLDLGNPECFTNAVESLAALNQDGYSVMCHASWNEAKLFINNPELRDLNRALFV</sequence>
<dbReference type="InterPro" id="IPR001296">
    <property type="entry name" value="Glyco_trans_1"/>
</dbReference>
<feature type="domain" description="Glycosyl transferase family 1" evidence="1">
    <location>
        <begin position="190"/>
        <end position="337"/>
    </location>
</feature>
<dbReference type="PANTHER" id="PTHR45947">
    <property type="entry name" value="SULFOQUINOVOSYL TRANSFERASE SQD2"/>
    <property type="match status" value="1"/>
</dbReference>
<dbReference type="AlphaFoldDB" id="A0A1T5HT03"/>
<dbReference type="Pfam" id="PF00534">
    <property type="entry name" value="Glycos_transf_1"/>
    <property type="match status" value="1"/>
</dbReference>
<evidence type="ECO:0000313" key="2">
    <source>
        <dbReference type="EMBL" id="SKC23777.1"/>
    </source>
</evidence>
<proteinExistence type="predicted"/>
<accession>A0A1T5HT03</accession>
<dbReference type="InterPro" id="IPR050194">
    <property type="entry name" value="Glycosyltransferase_grp1"/>
</dbReference>
<protein>
    <submittedName>
        <fullName evidence="2">Glycosyltransferase involved in cell wall bisynthesis</fullName>
    </submittedName>
</protein>
<dbReference type="EMBL" id="FUYV01000021">
    <property type="protein sequence ID" value="SKC23777.1"/>
    <property type="molecule type" value="Genomic_DNA"/>
</dbReference>
<dbReference type="GO" id="GO:0016757">
    <property type="term" value="F:glycosyltransferase activity"/>
    <property type="evidence" value="ECO:0007669"/>
    <property type="project" value="TreeGrafter"/>
</dbReference>
<organism evidence="2 3">
    <name type="scientific">Alkalitalea saponilacus</name>
    <dbReference type="NCBI Taxonomy" id="889453"/>
    <lineage>
        <taxon>Bacteria</taxon>
        <taxon>Pseudomonadati</taxon>
        <taxon>Bacteroidota</taxon>
        <taxon>Bacteroidia</taxon>
        <taxon>Marinilabiliales</taxon>
        <taxon>Marinilabiliaceae</taxon>
        <taxon>Alkalitalea</taxon>
    </lineage>
</organism>
<dbReference type="CDD" id="cd03801">
    <property type="entry name" value="GT4_PimA-like"/>
    <property type="match status" value="1"/>
</dbReference>
<evidence type="ECO:0000313" key="3">
    <source>
        <dbReference type="Proteomes" id="UP000191055"/>
    </source>
</evidence>
<gene>
    <name evidence="2" type="ORF">SAMN03080601_03062</name>
</gene>
<dbReference type="STRING" id="889453.SAMN03080601_03062"/>
<keyword evidence="3" id="KW-1185">Reference proteome</keyword>
<dbReference type="SUPFAM" id="SSF53756">
    <property type="entry name" value="UDP-Glycosyltransferase/glycogen phosphorylase"/>
    <property type="match status" value="1"/>
</dbReference>
<keyword evidence="2" id="KW-0808">Transferase</keyword>
<name>A0A1T5HT03_9BACT</name>
<evidence type="ECO:0000259" key="1">
    <source>
        <dbReference type="Pfam" id="PF00534"/>
    </source>
</evidence>